<dbReference type="SMART" id="SM00409">
    <property type="entry name" value="IG"/>
    <property type="match status" value="3"/>
</dbReference>
<keyword evidence="4" id="KW-0812">Transmembrane</keyword>
<evidence type="ECO:0000259" key="6">
    <source>
        <dbReference type="PROSITE" id="PS50835"/>
    </source>
</evidence>
<keyword evidence="5" id="KW-0732">Signal</keyword>
<feature type="domain" description="Fibronectin type-III" evidence="7">
    <location>
        <begin position="544"/>
        <end position="639"/>
    </location>
</feature>
<evidence type="ECO:0000256" key="2">
    <source>
        <dbReference type="ARBA" id="ARBA00023136"/>
    </source>
</evidence>
<proteinExistence type="predicted"/>
<dbReference type="InterPro" id="IPR003598">
    <property type="entry name" value="Ig_sub2"/>
</dbReference>
<dbReference type="PANTHER" id="PTHR23278">
    <property type="entry name" value="SIDESTEP PROTEIN"/>
    <property type="match status" value="1"/>
</dbReference>
<evidence type="ECO:0000313" key="9">
    <source>
        <dbReference type="RefSeq" id="XP_022239702.1"/>
    </source>
</evidence>
<dbReference type="InterPro" id="IPR013783">
    <property type="entry name" value="Ig-like_fold"/>
</dbReference>
<keyword evidence="2 4" id="KW-0472">Membrane</keyword>
<comment type="subcellular location">
    <subcellularLocation>
        <location evidence="1">Membrane</location>
        <topology evidence="1">Single-pass membrane protein</topology>
    </subcellularLocation>
</comment>
<keyword evidence="4" id="KW-1133">Transmembrane helix</keyword>
<feature type="domain" description="Ig-like" evidence="6">
    <location>
        <begin position="151"/>
        <end position="246"/>
    </location>
</feature>
<dbReference type="PROSITE" id="PS50835">
    <property type="entry name" value="IG_LIKE"/>
    <property type="match status" value="5"/>
</dbReference>
<evidence type="ECO:0000313" key="8">
    <source>
        <dbReference type="Proteomes" id="UP000694941"/>
    </source>
</evidence>
<dbReference type="Gene3D" id="2.60.40.10">
    <property type="entry name" value="Immunoglobulins"/>
    <property type="match status" value="5"/>
</dbReference>
<gene>
    <name evidence="9" type="primary">LOC106457914</name>
</gene>
<dbReference type="InterPro" id="IPR003599">
    <property type="entry name" value="Ig_sub"/>
</dbReference>
<organism evidence="8 9">
    <name type="scientific">Limulus polyphemus</name>
    <name type="common">Atlantic horseshoe crab</name>
    <dbReference type="NCBI Taxonomy" id="6850"/>
    <lineage>
        <taxon>Eukaryota</taxon>
        <taxon>Metazoa</taxon>
        <taxon>Ecdysozoa</taxon>
        <taxon>Arthropoda</taxon>
        <taxon>Chelicerata</taxon>
        <taxon>Merostomata</taxon>
        <taxon>Xiphosura</taxon>
        <taxon>Limulidae</taxon>
        <taxon>Limulus</taxon>
    </lineage>
</organism>
<feature type="domain" description="Ig-like" evidence="6">
    <location>
        <begin position="453"/>
        <end position="538"/>
    </location>
</feature>
<name>A0ABM1S7U7_LIMPO</name>
<feature type="signal peptide" evidence="5">
    <location>
        <begin position="1"/>
        <end position="20"/>
    </location>
</feature>
<dbReference type="SUPFAM" id="SSF49265">
    <property type="entry name" value="Fibronectin type III"/>
    <property type="match status" value="1"/>
</dbReference>
<evidence type="ECO:0000259" key="7">
    <source>
        <dbReference type="PROSITE" id="PS50853"/>
    </source>
</evidence>
<reference evidence="9" key="1">
    <citation type="submission" date="2025-08" db="UniProtKB">
        <authorList>
            <consortium name="RefSeq"/>
        </authorList>
    </citation>
    <scope>IDENTIFICATION</scope>
    <source>
        <tissue evidence="9">Muscle</tissue>
    </source>
</reference>
<accession>A0ABM1S7U7</accession>
<keyword evidence="3" id="KW-1015">Disulfide bond</keyword>
<dbReference type="InterPro" id="IPR007110">
    <property type="entry name" value="Ig-like_dom"/>
</dbReference>
<feature type="chain" id="PRO_5046808767" evidence="5">
    <location>
        <begin position="21"/>
        <end position="829"/>
    </location>
</feature>
<dbReference type="InterPro" id="IPR036116">
    <property type="entry name" value="FN3_sf"/>
</dbReference>
<dbReference type="Proteomes" id="UP000694941">
    <property type="component" value="Unplaced"/>
</dbReference>
<evidence type="ECO:0000256" key="3">
    <source>
        <dbReference type="ARBA" id="ARBA00023157"/>
    </source>
</evidence>
<dbReference type="InterPro" id="IPR036179">
    <property type="entry name" value="Ig-like_dom_sf"/>
</dbReference>
<feature type="domain" description="Ig-like" evidence="6">
    <location>
        <begin position="352"/>
        <end position="442"/>
    </location>
</feature>
<feature type="domain" description="Ig-like" evidence="6">
    <location>
        <begin position="30"/>
        <end position="143"/>
    </location>
</feature>
<evidence type="ECO:0000256" key="4">
    <source>
        <dbReference type="SAM" id="Phobius"/>
    </source>
</evidence>
<dbReference type="SMART" id="SM00408">
    <property type="entry name" value="IGc2"/>
    <property type="match status" value="3"/>
</dbReference>
<feature type="domain" description="Ig-like" evidence="6">
    <location>
        <begin position="253"/>
        <end position="347"/>
    </location>
</feature>
<dbReference type="Pfam" id="PF13927">
    <property type="entry name" value="Ig_3"/>
    <property type="match status" value="2"/>
</dbReference>
<dbReference type="InterPro" id="IPR013162">
    <property type="entry name" value="CD80_C2-set"/>
</dbReference>
<dbReference type="InterPro" id="IPR003961">
    <property type="entry name" value="FN3_dom"/>
</dbReference>
<dbReference type="PROSITE" id="PS50853">
    <property type="entry name" value="FN3"/>
    <property type="match status" value="1"/>
</dbReference>
<protein>
    <submittedName>
        <fullName evidence="9">Synaptogenesis protein syg-2-like isoform X1</fullName>
    </submittedName>
</protein>
<sequence>MAGFVIYVVTVCTFIIPYNCHDMKADGDPPEKIPRIEIYAVKGRRADLPCNITPEHSDDVISLVLWYNNKSPSPLYSLDSRRGNFKQARHWRSDQLASRANFRIQSEPAYLQLDHVTSEDESVFTCRVDFEKARTRYQEIGLNLIVPPRKPIIKDHTGQVQQSLIGPYNEGDPLRLECEVTGGNPRPNVTWWRESVLLDDTFEVTADFIVRNMLRIPSLQRHDLMAAFTCEASNNGFTLPSSTSVTVNMNFRPLDVTLQGDKHSLSAGTFTQIECYSVGSRPPAVISWCKGSVPMKSAKSVVSVNGNATTSILSFKPTIEDNGLYLSCTAENPLIQGSKVESGWTLNIHYPPKLSLRLGSKLRHSHIQEGNDVYFECSVKANPMVKDITWKFEGREVQINTTAGIIISNQTLVLQHVKRTGKGRYTCSAANSEGRGASNTVFLRVQHTPACKPGQKTIYATAVNEPVFVTCEVESDPEDVVFKWRFNNSHDTRDISSLSSHKTMSTVRYVPKSKYEYGSLSCYSTNSVGNQDVPCVYSIIAAGPPEPIQNCFLTNQTQNGIAVDCTEGYDGSFTQELFVEVYDITTGSVVTNFSTTSPSFFMRGLPAGSNFELKLYAVSHQGKSEPLLLEGKTLQTPETQSRRGTEWKFPVNPILIALLSIVGVFVLIALCAVIILKTRQIRTRGEKRKPEGKVPEYTSHPDKEIISTEDLSKEIYEEKCPDVIPADSKYLEIPVCKIVNQGEGQSQKESFSAAGSSYEDSDSNFELHQMQPIEDENHQVPWKDQILLDEGISSDHHRGKYIDLQTGYRKDVAEALLTVQERNYKQTDV</sequence>
<dbReference type="Pfam" id="PF08205">
    <property type="entry name" value="C2-set_2"/>
    <property type="match status" value="1"/>
</dbReference>
<dbReference type="PANTHER" id="PTHR23278:SF19">
    <property type="entry name" value="OBSCURIN"/>
    <property type="match status" value="1"/>
</dbReference>
<dbReference type="RefSeq" id="XP_022239702.1">
    <property type="nucleotide sequence ID" value="XM_022383994.1"/>
</dbReference>
<dbReference type="GeneID" id="106457914"/>
<feature type="transmembrane region" description="Helical" evidence="4">
    <location>
        <begin position="654"/>
        <end position="676"/>
    </location>
</feature>
<keyword evidence="8" id="KW-1185">Reference proteome</keyword>
<dbReference type="SUPFAM" id="SSF48726">
    <property type="entry name" value="Immunoglobulin"/>
    <property type="match status" value="5"/>
</dbReference>
<evidence type="ECO:0000256" key="5">
    <source>
        <dbReference type="SAM" id="SignalP"/>
    </source>
</evidence>
<evidence type="ECO:0000256" key="1">
    <source>
        <dbReference type="ARBA" id="ARBA00004167"/>
    </source>
</evidence>